<dbReference type="SMART" id="SM00100">
    <property type="entry name" value="cNMP"/>
    <property type="match status" value="1"/>
</dbReference>
<dbReference type="InterPro" id="IPR014710">
    <property type="entry name" value="RmlC-like_jellyroll"/>
</dbReference>
<name>A0ABS8Z151_9RHOB</name>
<dbReference type="InterPro" id="IPR000595">
    <property type="entry name" value="cNMP-bd_dom"/>
</dbReference>
<dbReference type="CDD" id="cd00038">
    <property type="entry name" value="CAP_ED"/>
    <property type="match status" value="1"/>
</dbReference>
<comment type="caution">
    <text evidence="6">The sequence shown here is derived from an EMBL/GenBank/DDBJ whole genome shotgun (WGS) entry which is preliminary data.</text>
</comment>
<dbReference type="InterPro" id="IPR012318">
    <property type="entry name" value="HTH_CRP"/>
</dbReference>
<keyword evidence="7" id="KW-1185">Reference proteome</keyword>
<dbReference type="RefSeq" id="WP_233677374.1">
    <property type="nucleotide sequence ID" value="NZ_JAJUOS010000010.1"/>
</dbReference>
<keyword evidence="1" id="KW-0805">Transcription regulation</keyword>
<evidence type="ECO:0000256" key="1">
    <source>
        <dbReference type="ARBA" id="ARBA00023015"/>
    </source>
</evidence>
<evidence type="ECO:0000256" key="3">
    <source>
        <dbReference type="ARBA" id="ARBA00023163"/>
    </source>
</evidence>
<evidence type="ECO:0000259" key="4">
    <source>
        <dbReference type="PROSITE" id="PS50042"/>
    </source>
</evidence>
<evidence type="ECO:0000256" key="2">
    <source>
        <dbReference type="ARBA" id="ARBA00023125"/>
    </source>
</evidence>
<feature type="domain" description="HTH crp-type" evidence="5">
    <location>
        <begin position="148"/>
        <end position="216"/>
    </location>
</feature>
<dbReference type="PANTHER" id="PTHR24567:SF26">
    <property type="entry name" value="REGULATORY PROTEIN YEIL"/>
    <property type="match status" value="1"/>
</dbReference>
<dbReference type="SUPFAM" id="SSF46785">
    <property type="entry name" value="Winged helix' DNA-binding domain"/>
    <property type="match status" value="1"/>
</dbReference>
<dbReference type="InterPro" id="IPR036390">
    <property type="entry name" value="WH_DNA-bd_sf"/>
</dbReference>
<dbReference type="InterPro" id="IPR036388">
    <property type="entry name" value="WH-like_DNA-bd_sf"/>
</dbReference>
<dbReference type="Proteomes" id="UP001521181">
    <property type="component" value="Unassembled WGS sequence"/>
</dbReference>
<evidence type="ECO:0000313" key="7">
    <source>
        <dbReference type="Proteomes" id="UP001521181"/>
    </source>
</evidence>
<dbReference type="SMART" id="SM00419">
    <property type="entry name" value="HTH_CRP"/>
    <property type="match status" value="1"/>
</dbReference>
<keyword evidence="3" id="KW-0804">Transcription</keyword>
<keyword evidence="2" id="KW-0238">DNA-binding</keyword>
<dbReference type="PROSITE" id="PS50042">
    <property type="entry name" value="CNMP_BINDING_3"/>
    <property type="match status" value="1"/>
</dbReference>
<evidence type="ECO:0000313" key="6">
    <source>
        <dbReference type="EMBL" id="MCE5974411.1"/>
    </source>
</evidence>
<dbReference type="Pfam" id="PF13545">
    <property type="entry name" value="HTH_Crp_2"/>
    <property type="match status" value="1"/>
</dbReference>
<proteinExistence type="predicted"/>
<dbReference type="Pfam" id="PF00027">
    <property type="entry name" value="cNMP_binding"/>
    <property type="match status" value="1"/>
</dbReference>
<protein>
    <submittedName>
        <fullName evidence="6">Crp/Fnr family transcriptional regulator</fullName>
    </submittedName>
</protein>
<sequence length="231" mass="25745">MTIHFSEGLIASPMFSGLAPKSVERLMRVARPVRFRRGENIFLHQSRADCCYVILSGWVKLYRVTPNGNEALVRMHSQFETVGFCDGLRDQVHSYGAEAASICRLLSLPTAEIRALAAEDQEFASRLLAHTLSALEQMFDQVESLKTQTAIQRVAAFLLRHARRVEGRTVVELPFEKSLVAAHLGIKPESLSRVLARLKAHGLALNQSEIEVVNRDLLEGVIRSDPADAWA</sequence>
<dbReference type="SUPFAM" id="SSF51206">
    <property type="entry name" value="cAMP-binding domain-like"/>
    <property type="match status" value="1"/>
</dbReference>
<dbReference type="Gene3D" id="1.10.10.10">
    <property type="entry name" value="Winged helix-like DNA-binding domain superfamily/Winged helix DNA-binding domain"/>
    <property type="match status" value="1"/>
</dbReference>
<dbReference type="InterPro" id="IPR018490">
    <property type="entry name" value="cNMP-bd_dom_sf"/>
</dbReference>
<dbReference type="Gene3D" id="2.60.120.10">
    <property type="entry name" value="Jelly Rolls"/>
    <property type="match status" value="1"/>
</dbReference>
<accession>A0ABS8Z151</accession>
<dbReference type="EMBL" id="JAJUOS010000010">
    <property type="protein sequence ID" value="MCE5974411.1"/>
    <property type="molecule type" value="Genomic_DNA"/>
</dbReference>
<organism evidence="6 7">
    <name type="scientific">Rhodobacter flavimaris</name>
    <dbReference type="NCBI Taxonomy" id="2907145"/>
    <lineage>
        <taxon>Bacteria</taxon>
        <taxon>Pseudomonadati</taxon>
        <taxon>Pseudomonadota</taxon>
        <taxon>Alphaproteobacteria</taxon>
        <taxon>Rhodobacterales</taxon>
        <taxon>Rhodobacter group</taxon>
        <taxon>Rhodobacter</taxon>
    </lineage>
</organism>
<feature type="domain" description="Cyclic nucleotide-binding" evidence="4">
    <location>
        <begin position="14"/>
        <end position="134"/>
    </location>
</feature>
<gene>
    <name evidence="6" type="ORF">LZA78_13055</name>
</gene>
<evidence type="ECO:0000259" key="5">
    <source>
        <dbReference type="PROSITE" id="PS51063"/>
    </source>
</evidence>
<reference evidence="6 7" key="1">
    <citation type="submission" date="2021-12" db="EMBL/GenBank/DDBJ databases">
        <title>Sinirhodobacter sp. WL0062 is a bacterium isolated from seawater.</title>
        <authorList>
            <person name="Wang L."/>
            <person name="He W."/>
            <person name="Zhang D.-F."/>
        </authorList>
    </citation>
    <scope>NUCLEOTIDE SEQUENCE [LARGE SCALE GENOMIC DNA]</scope>
    <source>
        <strain evidence="6 7">WL0062</strain>
    </source>
</reference>
<dbReference type="InterPro" id="IPR050397">
    <property type="entry name" value="Env_Response_Regulators"/>
</dbReference>
<dbReference type="PANTHER" id="PTHR24567">
    <property type="entry name" value="CRP FAMILY TRANSCRIPTIONAL REGULATORY PROTEIN"/>
    <property type="match status" value="1"/>
</dbReference>
<dbReference type="PROSITE" id="PS51063">
    <property type="entry name" value="HTH_CRP_2"/>
    <property type="match status" value="1"/>
</dbReference>